<comment type="caution">
    <text evidence="5">The sequence shown here is derived from an EMBL/GenBank/DDBJ whole genome shotgun (WGS) entry which is preliminary data.</text>
</comment>
<accession>X1KJN2</accession>
<dbReference type="Pfam" id="PF00565">
    <property type="entry name" value="SNase"/>
    <property type="match status" value="1"/>
</dbReference>
<dbReference type="InterPro" id="IPR016071">
    <property type="entry name" value="Staphylococal_nuclease_OB-fold"/>
</dbReference>
<evidence type="ECO:0000256" key="1">
    <source>
        <dbReference type="ARBA" id="ARBA00022722"/>
    </source>
</evidence>
<evidence type="ECO:0000313" key="5">
    <source>
        <dbReference type="EMBL" id="GAH82268.1"/>
    </source>
</evidence>
<dbReference type="PANTHER" id="PTHR12302">
    <property type="entry name" value="EBNA2 BINDING PROTEIN P100"/>
    <property type="match status" value="1"/>
</dbReference>
<gene>
    <name evidence="5" type="ORF">S03H2_57565</name>
</gene>
<sequence length="121" mass="13886">MVTQVVDGDTIIIEGDYRVRYIGIDTPEIHPEVEALGMEARQANRRLVEGKEVRLERDVSETDKYGRLLRYVYVDDILVNAELVRQGLAKATAYPPDTKYQNYLEELETEARQAGRGIWAE</sequence>
<dbReference type="InterPro" id="IPR035437">
    <property type="entry name" value="SNase_OB-fold_sf"/>
</dbReference>
<proteinExistence type="predicted"/>
<dbReference type="GO" id="GO:0016787">
    <property type="term" value="F:hydrolase activity"/>
    <property type="evidence" value="ECO:0007669"/>
    <property type="project" value="UniProtKB-KW"/>
</dbReference>
<organism evidence="5">
    <name type="scientific">marine sediment metagenome</name>
    <dbReference type="NCBI Taxonomy" id="412755"/>
    <lineage>
        <taxon>unclassified sequences</taxon>
        <taxon>metagenomes</taxon>
        <taxon>ecological metagenomes</taxon>
    </lineage>
</organism>
<keyword evidence="3" id="KW-0378">Hydrolase</keyword>
<dbReference type="EMBL" id="BARU01036904">
    <property type="protein sequence ID" value="GAH82268.1"/>
    <property type="molecule type" value="Genomic_DNA"/>
</dbReference>
<keyword evidence="1" id="KW-0540">Nuclease</keyword>
<dbReference type="AlphaFoldDB" id="X1KJN2"/>
<reference evidence="5" key="1">
    <citation type="journal article" date="2014" name="Front. Microbiol.">
        <title>High frequency of phylogenetically diverse reductive dehalogenase-homologous genes in deep subseafloor sedimentary metagenomes.</title>
        <authorList>
            <person name="Kawai M."/>
            <person name="Futagami T."/>
            <person name="Toyoda A."/>
            <person name="Takaki Y."/>
            <person name="Nishi S."/>
            <person name="Hori S."/>
            <person name="Arai W."/>
            <person name="Tsubouchi T."/>
            <person name="Morono Y."/>
            <person name="Uchiyama I."/>
            <person name="Ito T."/>
            <person name="Fujiyama A."/>
            <person name="Inagaki F."/>
            <person name="Takami H."/>
        </authorList>
    </citation>
    <scope>NUCLEOTIDE SEQUENCE</scope>
    <source>
        <strain evidence="5">Expedition CK06-06</strain>
    </source>
</reference>
<dbReference type="SMART" id="SM00318">
    <property type="entry name" value="SNc"/>
    <property type="match status" value="1"/>
</dbReference>
<dbReference type="GO" id="GO:0004519">
    <property type="term" value="F:endonuclease activity"/>
    <property type="evidence" value="ECO:0007669"/>
    <property type="project" value="UniProtKB-KW"/>
</dbReference>
<dbReference type="PANTHER" id="PTHR12302:SF3">
    <property type="entry name" value="SERINE_THREONINE-PROTEIN KINASE 31"/>
    <property type="match status" value="1"/>
</dbReference>
<protein>
    <recommendedName>
        <fullName evidence="4">TNase-like domain-containing protein</fullName>
    </recommendedName>
</protein>
<evidence type="ECO:0000256" key="2">
    <source>
        <dbReference type="ARBA" id="ARBA00022759"/>
    </source>
</evidence>
<keyword evidence="2" id="KW-0255">Endonuclease</keyword>
<evidence type="ECO:0000259" key="4">
    <source>
        <dbReference type="PROSITE" id="PS50830"/>
    </source>
</evidence>
<feature type="domain" description="TNase-like" evidence="4">
    <location>
        <begin position="1"/>
        <end position="121"/>
    </location>
</feature>
<dbReference type="Gene3D" id="2.40.50.90">
    <property type="match status" value="1"/>
</dbReference>
<evidence type="ECO:0000256" key="3">
    <source>
        <dbReference type="ARBA" id="ARBA00022801"/>
    </source>
</evidence>
<dbReference type="SUPFAM" id="SSF50199">
    <property type="entry name" value="Staphylococcal nuclease"/>
    <property type="match status" value="1"/>
</dbReference>
<name>X1KJN2_9ZZZZ</name>
<dbReference type="PROSITE" id="PS50830">
    <property type="entry name" value="TNASE_3"/>
    <property type="match status" value="1"/>
</dbReference>